<dbReference type="SUPFAM" id="SSF101327">
    <property type="entry name" value="YgfB-like"/>
    <property type="match status" value="1"/>
</dbReference>
<dbReference type="Pfam" id="PF03695">
    <property type="entry name" value="UPF0149"/>
    <property type="match status" value="1"/>
</dbReference>
<dbReference type="Pfam" id="PF02810">
    <property type="entry name" value="SEC-C"/>
    <property type="match status" value="1"/>
</dbReference>
<dbReference type="InterPro" id="IPR004027">
    <property type="entry name" value="SEC_C_motif"/>
</dbReference>
<gene>
    <name evidence="1" type="ORF">E4Q23_00075</name>
</gene>
<reference evidence="1 2" key="1">
    <citation type="submission" date="2019-03" db="EMBL/GenBank/DDBJ databases">
        <title>Metabolic reconstructions from genomes of highly enriched 'Candidatus Accumulibacter' and 'Candidatus Competibacter' bioreactor populations.</title>
        <authorList>
            <person name="Annavajhala M.K."/>
            <person name="Welles L."/>
            <person name="Abbas B."/>
            <person name="Sorokin D."/>
            <person name="Park H."/>
            <person name="Van Loosdrecht M."/>
            <person name="Chandran K."/>
        </authorList>
    </citation>
    <scope>NUCLEOTIDE SEQUENCE [LARGE SCALE GENOMIC DNA]</scope>
    <source>
        <strain evidence="1 2">SBR_S</strain>
    </source>
</reference>
<dbReference type="InterPro" id="IPR036255">
    <property type="entry name" value="YgfB-like_sf"/>
</dbReference>
<dbReference type="PANTHER" id="PTHR33747">
    <property type="entry name" value="UPF0225 PROTEIN SCO1677"/>
    <property type="match status" value="1"/>
</dbReference>
<evidence type="ECO:0000313" key="1">
    <source>
        <dbReference type="EMBL" id="NMQ26301.1"/>
    </source>
</evidence>
<organism evidence="1 2">
    <name type="scientific">Candidatus Accumulibacter phosphatis</name>
    <dbReference type="NCBI Taxonomy" id="327160"/>
    <lineage>
        <taxon>Bacteria</taxon>
        <taxon>Pseudomonadati</taxon>
        <taxon>Pseudomonadota</taxon>
        <taxon>Betaproteobacteria</taxon>
        <taxon>Candidatus Accumulibacter</taxon>
    </lineage>
</organism>
<keyword evidence="2" id="KW-1185">Reference proteome</keyword>
<name>A0ABX1TS72_9PROT</name>
<evidence type="ECO:0000313" key="2">
    <source>
        <dbReference type="Proteomes" id="UP000749010"/>
    </source>
</evidence>
<dbReference type="EMBL" id="SPMY01000001">
    <property type="protein sequence ID" value="NMQ26301.1"/>
    <property type="molecule type" value="Genomic_DNA"/>
</dbReference>
<dbReference type="RefSeq" id="WP_169064754.1">
    <property type="nucleotide sequence ID" value="NZ_SPMY01000001.1"/>
</dbReference>
<proteinExistence type="predicted"/>
<protein>
    <submittedName>
        <fullName evidence="1">UPF0149 family protein</fullName>
    </submittedName>
</protein>
<accession>A0ABX1TS72</accession>
<dbReference type="Gene3D" id="1.20.120.740">
    <property type="entry name" value="YgfB uncharacterised protein family UPF0149, PF03695"/>
    <property type="match status" value="1"/>
</dbReference>
<dbReference type="PANTHER" id="PTHR33747:SF1">
    <property type="entry name" value="ADENYLATE CYCLASE-ASSOCIATED CAP C-TERMINAL DOMAIN-CONTAINING PROTEIN"/>
    <property type="match status" value="1"/>
</dbReference>
<comment type="caution">
    <text evidence="1">The sequence shown here is derived from an EMBL/GenBank/DDBJ whole genome shotgun (WGS) entry which is preliminary data.</text>
</comment>
<dbReference type="InterPro" id="IPR011978">
    <property type="entry name" value="YgfB-like"/>
</dbReference>
<dbReference type="Proteomes" id="UP000749010">
    <property type="component" value="Unassembled WGS sequence"/>
</dbReference>
<dbReference type="Gene3D" id="3.10.450.50">
    <property type="match status" value="1"/>
</dbReference>
<sequence>MSLPATLADPQLLRLEQLLGDPALPETMQLDEAHGFLCAALAGPQPMAEEQWLSEILGKPQAGREDLLRETAELLRPFVAALEAELASGEPPLLLLYPIDGDKNSAGDYIPWCEGYLQGVDAASEDWFDALGADDEKEDSDEISYLDELLFPLFLLTGDAGTAALDAGEEWPSGEELGRLEAECEEKLPQVVSAIYRFWVAQRSIKTIRREAPKIGRNDPCPCGSGKKFKKCCGA</sequence>
<dbReference type="NCBIfam" id="TIGR02292">
    <property type="entry name" value="ygfB_yecA"/>
    <property type="match status" value="1"/>
</dbReference>
<dbReference type="SUPFAM" id="SSF103642">
    <property type="entry name" value="Sec-C motif"/>
    <property type="match status" value="1"/>
</dbReference>